<evidence type="ECO:0000313" key="2">
    <source>
        <dbReference type="EMBL" id="GIL59424.1"/>
    </source>
</evidence>
<evidence type="ECO:0000313" key="3">
    <source>
        <dbReference type="Proteomes" id="UP000747399"/>
    </source>
</evidence>
<feature type="compositionally biased region" description="Polar residues" evidence="1">
    <location>
        <begin position="127"/>
        <end position="142"/>
    </location>
</feature>
<name>A0A8J4BIN4_9CHLO</name>
<protein>
    <submittedName>
        <fullName evidence="2">Uncharacterized protein</fullName>
    </submittedName>
</protein>
<reference evidence="2" key="1">
    <citation type="journal article" date="2021" name="Proc. Natl. Acad. Sci. U.S.A.">
        <title>Three genomes in the algal genus Volvox reveal the fate of a haploid sex-determining region after a transition to homothallism.</title>
        <authorList>
            <person name="Yamamoto K."/>
            <person name="Hamaji T."/>
            <person name="Kawai-Toyooka H."/>
            <person name="Matsuzaki R."/>
            <person name="Takahashi F."/>
            <person name="Nishimura Y."/>
            <person name="Kawachi M."/>
            <person name="Noguchi H."/>
            <person name="Minakuchi Y."/>
            <person name="Umen J.G."/>
            <person name="Toyoda A."/>
            <person name="Nozaki H."/>
        </authorList>
    </citation>
    <scope>NUCLEOTIDE SEQUENCE</scope>
    <source>
        <strain evidence="2">NIES-3780</strain>
    </source>
</reference>
<dbReference type="AlphaFoldDB" id="A0A8J4BIN4"/>
<comment type="caution">
    <text evidence="2">The sequence shown here is derived from an EMBL/GenBank/DDBJ whole genome shotgun (WGS) entry which is preliminary data.</text>
</comment>
<dbReference type="Proteomes" id="UP000747399">
    <property type="component" value="Unassembled WGS sequence"/>
</dbReference>
<gene>
    <name evidence="2" type="ORF">Vafri_14098</name>
</gene>
<dbReference type="EMBL" id="BNCO01000034">
    <property type="protein sequence ID" value="GIL59424.1"/>
    <property type="molecule type" value="Genomic_DNA"/>
</dbReference>
<organism evidence="2 3">
    <name type="scientific">Volvox africanus</name>
    <dbReference type="NCBI Taxonomy" id="51714"/>
    <lineage>
        <taxon>Eukaryota</taxon>
        <taxon>Viridiplantae</taxon>
        <taxon>Chlorophyta</taxon>
        <taxon>core chlorophytes</taxon>
        <taxon>Chlorophyceae</taxon>
        <taxon>CS clade</taxon>
        <taxon>Chlamydomonadales</taxon>
        <taxon>Volvocaceae</taxon>
        <taxon>Volvox</taxon>
    </lineage>
</organism>
<evidence type="ECO:0000256" key="1">
    <source>
        <dbReference type="SAM" id="MobiDB-lite"/>
    </source>
</evidence>
<sequence length="195" mass="18790">MEETLPLELALELALDVSAAADWTVAATLPSPLPPSPLPAPAGAATVSRMIVFAKGALVAVGSPVIAAPSVETSWVEALRSPTPCNASPATAAAVVLTPSTVPVDTLTSAAAPEGFPSAPLLDATVDSGTASDGTPTPGSLSVLSVPAGPMPSTGAVMLAGCPAGAGAGAGAEDGAAARMAASRIMWASSTILLV</sequence>
<proteinExistence type="predicted"/>
<feature type="region of interest" description="Disordered" evidence="1">
    <location>
        <begin position="122"/>
        <end position="142"/>
    </location>
</feature>
<keyword evidence="3" id="KW-1185">Reference proteome</keyword>
<accession>A0A8J4BIN4</accession>